<keyword evidence="2" id="KW-0479">Metal-binding</keyword>
<name>A0A1Y5SE33_9PROT</name>
<feature type="binding site" evidence="2">
    <location>
        <position position="360"/>
    </location>
    <ligand>
        <name>Mn(2+)</name>
        <dbReference type="ChEBI" id="CHEBI:29035"/>
        <label>2</label>
    </ligand>
</feature>
<dbReference type="AlphaFoldDB" id="A0A1Y5SE33"/>
<dbReference type="Proteomes" id="UP000193200">
    <property type="component" value="Unassembled WGS sequence"/>
</dbReference>
<dbReference type="PANTHER" id="PTHR11014:SF63">
    <property type="entry name" value="METALLOPEPTIDASE, PUTATIVE (AFU_ORTHOLOGUE AFUA_6G09600)-RELATED"/>
    <property type="match status" value="1"/>
</dbReference>
<dbReference type="EMBL" id="FWFR01000001">
    <property type="protein sequence ID" value="SLN38592.1"/>
    <property type="molecule type" value="Genomic_DNA"/>
</dbReference>
<feature type="binding site" evidence="2">
    <location>
        <position position="136"/>
    </location>
    <ligand>
        <name>Mn(2+)</name>
        <dbReference type="ChEBI" id="CHEBI:29035"/>
        <label>2</label>
    </ligand>
</feature>
<dbReference type="CDD" id="cd05666">
    <property type="entry name" value="M20_Acy1-like"/>
    <property type="match status" value="1"/>
</dbReference>
<dbReference type="Pfam" id="PF01546">
    <property type="entry name" value="Peptidase_M20"/>
    <property type="match status" value="1"/>
</dbReference>
<dbReference type="InterPro" id="IPR017439">
    <property type="entry name" value="Amidohydrolase"/>
</dbReference>
<dbReference type="NCBIfam" id="TIGR01891">
    <property type="entry name" value="amidohydrolases"/>
    <property type="match status" value="1"/>
</dbReference>
<dbReference type="Pfam" id="PF07687">
    <property type="entry name" value="M20_dimer"/>
    <property type="match status" value="1"/>
</dbReference>
<dbReference type="PANTHER" id="PTHR11014">
    <property type="entry name" value="PEPTIDASE M20 FAMILY MEMBER"/>
    <property type="match status" value="1"/>
</dbReference>
<dbReference type="FunFam" id="3.30.70.360:FF:000001">
    <property type="entry name" value="N-acetyldiaminopimelate deacetylase"/>
    <property type="match status" value="1"/>
</dbReference>
<dbReference type="RefSeq" id="WP_085882798.1">
    <property type="nucleotide sequence ID" value="NZ_FWFR01000001.1"/>
</dbReference>
<dbReference type="InParanoid" id="A0A1Y5SE33"/>
<keyword evidence="2" id="KW-0464">Manganese</keyword>
<dbReference type="Gene3D" id="3.40.630.10">
    <property type="entry name" value="Zn peptidases"/>
    <property type="match status" value="1"/>
</dbReference>
<dbReference type="OrthoDB" id="9777385at2"/>
<accession>A0A1Y5SE33</accession>
<evidence type="ECO:0000256" key="1">
    <source>
        <dbReference type="ARBA" id="ARBA00022801"/>
    </source>
</evidence>
<dbReference type="GO" id="GO:0019877">
    <property type="term" value="P:diaminopimelate biosynthetic process"/>
    <property type="evidence" value="ECO:0007669"/>
    <property type="project" value="UniProtKB-ARBA"/>
</dbReference>
<feature type="domain" description="Peptidase M20 dimerisation" evidence="3">
    <location>
        <begin position="186"/>
        <end position="264"/>
    </location>
</feature>
<dbReference type="PIRSF" id="PIRSF005962">
    <property type="entry name" value="Pept_M20D_amidohydro"/>
    <property type="match status" value="1"/>
</dbReference>
<reference evidence="4 5" key="1">
    <citation type="submission" date="2017-03" db="EMBL/GenBank/DDBJ databases">
        <authorList>
            <person name="Afonso C.L."/>
            <person name="Miller P.J."/>
            <person name="Scott M.A."/>
            <person name="Spackman E."/>
            <person name="Goraichik I."/>
            <person name="Dimitrov K.M."/>
            <person name="Suarez D.L."/>
            <person name="Swayne D.E."/>
        </authorList>
    </citation>
    <scope>NUCLEOTIDE SEQUENCE [LARGE SCALE GENOMIC DNA]</scope>
    <source>
        <strain evidence="4 5">CECT 7691</strain>
    </source>
</reference>
<organism evidence="4 5">
    <name type="scientific">Oceanibacterium hippocampi</name>
    <dbReference type="NCBI Taxonomy" id="745714"/>
    <lineage>
        <taxon>Bacteria</taxon>
        <taxon>Pseudomonadati</taxon>
        <taxon>Pseudomonadota</taxon>
        <taxon>Alphaproteobacteria</taxon>
        <taxon>Sneathiellales</taxon>
        <taxon>Sneathiellaceae</taxon>
        <taxon>Oceanibacterium</taxon>
    </lineage>
</organism>
<protein>
    <submittedName>
        <fullName evidence="4">Putative hydrolase YxeP</fullName>
        <ecNumber evidence="4">3.-.-.-</ecNumber>
    </submittedName>
</protein>
<keyword evidence="5" id="KW-1185">Reference proteome</keyword>
<feature type="binding site" evidence="2">
    <location>
        <position position="162"/>
    </location>
    <ligand>
        <name>Mn(2+)</name>
        <dbReference type="ChEBI" id="CHEBI:29035"/>
        <label>2</label>
    </ligand>
</feature>
<evidence type="ECO:0000313" key="5">
    <source>
        <dbReference type="Proteomes" id="UP000193200"/>
    </source>
</evidence>
<comment type="cofactor">
    <cofactor evidence="2">
        <name>Mn(2+)</name>
        <dbReference type="ChEBI" id="CHEBI:29035"/>
    </cofactor>
    <text evidence="2">The Mn(2+) ion enhances activity.</text>
</comment>
<dbReference type="InterPro" id="IPR011650">
    <property type="entry name" value="Peptidase_M20_dimer"/>
</dbReference>
<dbReference type="SUPFAM" id="SSF55031">
    <property type="entry name" value="Bacterial exopeptidase dimerisation domain"/>
    <property type="match status" value="1"/>
</dbReference>
<dbReference type="EC" id="3.-.-.-" evidence="4"/>
<dbReference type="InterPro" id="IPR036264">
    <property type="entry name" value="Bact_exopeptidase_dim_dom"/>
</dbReference>
<gene>
    <name evidence="4" type="primary">yxeP</name>
    <name evidence="4" type="ORF">OCH7691_01596</name>
</gene>
<evidence type="ECO:0000259" key="3">
    <source>
        <dbReference type="Pfam" id="PF07687"/>
    </source>
</evidence>
<dbReference type="SUPFAM" id="SSF53187">
    <property type="entry name" value="Zn-dependent exopeptidases"/>
    <property type="match status" value="1"/>
</dbReference>
<proteinExistence type="predicted"/>
<evidence type="ECO:0000313" key="4">
    <source>
        <dbReference type="EMBL" id="SLN38592.1"/>
    </source>
</evidence>
<dbReference type="InterPro" id="IPR002933">
    <property type="entry name" value="Peptidase_M20"/>
</dbReference>
<feature type="binding site" evidence="2">
    <location>
        <position position="103"/>
    </location>
    <ligand>
        <name>Mn(2+)</name>
        <dbReference type="ChEBI" id="CHEBI:29035"/>
        <label>2</label>
    </ligand>
</feature>
<feature type="binding site" evidence="2">
    <location>
        <position position="101"/>
    </location>
    <ligand>
        <name>Mn(2+)</name>
        <dbReference type="ChEBI" id="CHEBI:29035"/>
        <label>2</label>
    </ligand>
</feature>
<dbReference type="Gene3D" id="3.30.70.360">
    <property type="match status" value="1"/>
</dbReference>
<sequence length="389" mass="41982">MSVIEKVEHLVPEITEWRHRIHQHPETAFEEHNTADLVAEKLESFGLEVHRGLGRTGVVGTLRAGGGNRAIGLRADLDALDLQEMNDFAHKSRIDGKMHACGHDGHTAMLLGAAKHLSETKNFDGIVHFIFQPAEENVAGGREMIKDGLFEKFPVESVFGLHNMPGLEVGKIAMRTGPFMAAADFFHARIVGNGGHGAFPHLATDPVVIAAAIVQAWQSLVSRNTDPMKSAVISVTQIHGGHTTNVIPNEVELSGTTRSFEPAVQDMIESGMKRIAEGIAAAHGARAEFTYDRRYASLINSPDETVMAAEAAAHVVGADNVDTNATAVMGAEDFAWMLRERPGCYVFLGNGAGEGSCHVHNPGYDFNDKAIATGVSYWTRLVEQILPAA</sequence>
<dbReference type="GO" id="GO:0046872">
    <property type="term" value="F:metal ion binding"/>
    <property type="evidence" value="ECO:0007669"/>
    <property type="project" value="UniProtKB-KW"/>
</dbReference>
<dbReference type="FunCoup" id="A0A1Y5SE33">
    <property type="interactions" value="322"/>
</dbReference>
<evidence type="ECO:0000256" key="2">
    <source>
        <dbReference type="PIRSR" id="PIRSR005962-1"/>
    </source>
</evidence>
<keyword evidence="1 4" id="KW-0378">Hydrolase</keyword>
<dbReference type="GO" id="GO:0050118">
    <property type="term" value="F:N-acetyldiaminopimelate deacetylase activity"/>
    <property type="evidence" value="ECO:0007669"/>
    <property type="project" value="UniProtKB-ARBA"/>
</dbReference>